<feature type="compositionally biased region" description="Basic residues" evidence="1">
    <location>
        <begin position="168"/>
        <end position="180"/>
    </location>
</feature>
<dbReference type="OrthoDB" id="197967at2759"/>
<dbReference type="AlphaFoldDB" id="A0A8H7Q5I1"/>
<gene>
    <name evidence="2" type="ORF">INT43_002785</name>
</gene>
<evidence type="ECO:0000313" key="3">
    <source>
        <dbReference type="Proteomes" id="UP000654370"/>
    </source>
</evidence>
<proteinExistence type="predicted"/>
<evidence type="ECO:0000313" key="2">
    <source>
        <dbReference type="EMBL" id="KAG2186347.1"/>
    </source>
</evidence>
<dbReference type="GO" id="GO:0016791">
    <property type="term" value="F:phosphatase activity"/>
    <property type="evidence" value="ECO:0007669"/>
    <property type="project" value="TreeGrafter"/>
</dbReference>
<comment type="caution">
    <text evidence="2">The sequence shown here is derived from an EMBL/GenBank/DDBJ whole genome shotgun (WGS) entry which is preliminary data.</text>
</comment>
<reference evidence="2" key="1">
    <citation type="submission" date="2020-12" db="EMBL/GenBank/DDBJ databases">
        <title>Metabolic potential, ecology and presence of endohyphal bacteria is reflected in genomic diversity of Mucoromycotina.</title>
        <authorList>
            <person name="Muszewska A."/>
            <person name="Okrasinska A."/>
            <person name="Steczkiewicz K."/>
            <person name="Drgas O."/>
            <person name="Orlowska M."/>
            <person name="Perlinska-Lenart U."/>
            <person name="Aleksandrzak-Piekarczyk T."/>
            <person name="Szatraj K."/>
            <person name="Zielenkiewicz U."/>
            <person name="Pilsyk S."/>
            <person name="Malc E."/>
            <person name="Mieczkowski P."/>
            <person name="Kruszewska J.S."/>
            <person name="Biernat P."/>
            <person name="Pawlowska J."/>
        </authorList>
    </citation>
    <scope>NUCLEOTIDE SEQUENCE</scope>
    <source>
        <strain evidence="2">WA0000067209</strain>
    </source>
</reference>
<accession>A0A8H7Q5I1</accession>
<evidence type="ECO:0000256" key="1">
    <source>
        <dbReference type="SAM" id="MobiDB-lite"/>
    </source>
</evidence>
<dbReference type="PANTHER" id="PTHR11567">
    <property type="entry name" value="ACID PHOSPHATASE-RELATED"/>
    <property type="match status" value="1"/>
</dbReference>
<evidence type="ECO:0008006" key="4">
    <source>
        <dbReference type="Google" id="ProtNLM"/>
    </source>
</evidence>
<dbReference type="InterPro" id="IPR019129">
    <property type="entry name" value="Folate-sensitive_fs_Fra10Ac1"/>
</dbReference>
<name>A0A8H7Q5I1_MORIS</name>
<keyword evidence="3" id="KW-1185">Reference proteome</keyword>
<feature type="region of interest" description="Disordered" evidence="1">
    <location>
        <begin position="168"/>
        <end position="210"/>
    </location>
</feature>
<sequence length="275" mass="32091">MYNVSWIFDTYEACLLGQYSRHKRFVRDYIRFYGTSQPETARVGKTELDILQENHRFVREVDENDTEISWEQRIAKRYYEKLFKEYAICELKRYKEGKIAMRWRTENEVVVGKGQFECGSTRCNQKEGLKSWEVNFGYVEDGEKKNELVKLRLCPDCSYKLNYKTQKRQAKSQKVGRKDKRSQSDVVTEEPAENKSKRRKYSSGGHEDGSVEGSNYCSLGVKMNGTDIVTFLEETASQAKGKSEKAASVWKTPIKIDEEKTTNEQLDSYFADLLQ</sequence>
<dbReference type="EMBL" id="JAEPQZ010000001">
    <property type="protein sequence ID" value="KAG2186347.1"/>
    <property type="molecule type" value="Genomic_DNA"/>
</dbReference>
<dbReference type="PANTHER" id="PTHR11567:SF25">
    <property type="entry name" value="PROTEIN FRA10AC1"/>
    <property type="match status" value="1"/>
</dbReference>
<dbReference type="Proteomes" id="UP000654370">
    <property type="component" value="Unassembled WGS sequence"/>
</dbReference>
<dbReference type="InterPro" id="IPR050645">
    <property type="entry name" value="Histidine_acid_phosphatase"/>
</dbReference>
<dbReference type="Pfam" id="PF09725">
    <property type="entry name" value="Fra10Ac1"/>
    <property type="match status" value="1"/>
</dbReference>
<protein>
    <recommendedName>
        <fullName evidence="4">Protein FRA10AC1</fullName>
    </recommendedName>
</protein>
<organism evidence="2 3">
    <name type="scientific">Mortierella isabellina</name>
    <name type="common">Filamentous fungus</name>
    <name type="synonym">Umbelopsis isabellina</name>
    <dbReference type="NCBI Taxonomy" id="91625"/>
    <lineage>
        <taxon>Eukaryota</taxon>
        <taxon>Fungi</taxon>
        <taxon>Fungi incertae sedis</taxon>
        <taxon>Mucoromycota</taxon>
        <taxon>Mucoromycotina</taxon>
        <taxon>Umbelopsidomycetes</taxon>
        <taxon>Umbelopsidales</taxon>
        <taxon>Umbelopsidaceae</taxon>
        <taxon>Umbelopsis</taxon>
    </lineage>
</organism>